<dbReference type="AlphaFoldDB" id="A0A8S9H3V6"/>
<name>A0A8S9H3V6_BRACR</name>
<gene>
    <name evidence="1" type="ORF">F2Q68_00035364</name>
</gene>
<comment type="caution">
    <text evidence="1">The sequence shown here is derived from an EMBL/GenBank/DDBJ whole genome shotgun (WGS) entry which is preliminary data.</text>
</comment>
<reference evidence="1" key="1">
    <citation type="submission" date="2019-12" db="EMBL/GenBank/DDBJ databases">
        <title>Genome sequencing and annotation of Brassica cretica.</title>
        <authorList>
            <person name="Studholme D.J."/>
            <person name="Sarris P.F."/>
        </authorList>
    </citation>
    <scope>NUCLEOTIDE SEQUENCE</scope>
    <source>
        <strain evidence="1">PFS-001/15</strain>
        <tissue evidence="1">Leaf</tissue>
    </source>
</reference>
<protein>
    <submittedName>
        <fullName evidence="1">Uncharacterized protein</fullName>
    </submittedName>
</protein>
<dbReference type="EMBL" id="QGKW02001988">
    <property type="protein sequence ID" value="KAF2551870.1"/>
    <property type="molecule type" value="Genomic_DNA"/>
</dbReference>
<evidence type="ECO:0000313" key="1">
    <source>
        <dbReference type="EMBL" id="KAF2551870.1"/>
    </source>
</evidence>
<sequence length="95" mass="10607">MDEGSRGLGFYDQDEFEPSRIIAGISSDRVANGLLADRRELELIGSRAGRVEIVGCELRRVANCVLISGRDRAEYRDGCLSGRELSLDRERLEYG</sequence>
<accession>A0A8S9H3V6</accession>
<dbReference type="Proteomes" id="UP000712281">
    <property type="component" value="Unassembled WGS sequence"/>
</dbReference>
<proteinExistence type="predicted"/>
<evidence type="ECO:0000313" key="2">
    <source>
        <dbReference type="Proteomes" id="UP000712281"/>
    </source>
</evidence>
<organism evidence="1 2">
    <name type="scientific">Brassica cretica</name>
    <name type="common">Mustard</name>
    <dbReference type="NCBI Taxonomy" id="69181"/>
    <lineage>
        <taxon>Eukaryota</taxon>
        <taxon>Viridiplantae</taxon>
        <taxon>Streptophyta</taxon>
        <taxon>Embryophyta</taxon>
        <taxon>Tracheophyta</taxon>
        <taxon>Spermatophyta</taxon>
        <taxon>Magnoliopsida</taxon>
        <taxon>eudicotyledons</taxon>
        <taxon>Gunneridae</taxon>
        <taxon>Pentapetalae</taxon>
        <taxon>rosids</taxon>
        <taxon>malvids</taxon>
        <taxon>Brassicales</taxon>
        <taxon>Brassicaceae</taxon>
        <taxon>Brassiceae</taxon>
        <taxon>Brassica</taxon>
    </lineage>
</organism>